<evidence type="ECO:0000256" key="3">
    <source>
        <dbReference type="ARBA" id="ARBA00022741"/>
    </source>
</evidence>
<dbReference type="EMBL" id="AZYO01000137">
    <property type="protein sequence ID" value="KOS53262.1"/>
    <property type="molecule type" value="Genomic_DNA"/>
</dbReference>
<feature type="domain" description="ABC transporter" evidence="6">
    <location>
        <begin position="5"/>
        <end position="230"/>
    </location>
</feature>
<reference evidence="8" key="2">
    <citation type="submission" date="2015-01" db="EMBL/GenBank/DDBJ databases">
        <title>Draft genome sequence of potential hydrocarbon metabolising strain of Rhodococcus rhodochrous.</title>
        <authorList>
            <person name="Aggarwal R.K."/>
            <person name="Dawar C."/>
        </authorList>
    </citation>
    <scope>NUCLEOTIDE SEQUENCE [LARGE SCALE GENOMIC DNA]</scope>
    <source>
        <strain evidence="8">KG-21</strain>
    </source>
</reference>
<evidence type="ECO:0000256" key="1">
    <source>
        <dbReference type="ARBA" id="ARBA00004202"/>
    </source>
</evidence>
<evidence type="ECO:0000256" key="4">
    <source>
        <dbReference type="ARBA" id="ARBA00022840"/>
    </source>
</evidence>
<comment type="subcellular location">
    <subcellularLocation>
        <location evidence="1">Cell membrane</location>
        <topology evidence="1">Peripheral membrane protein</topology>
    </subcellularLocation>
</comment>
<dbReference type="Gene3D" id="3.40.50.300">
    <property type="entry name" value="P-loop containing nucleotide triphosphate hydrolases"/>
    <property type="match status" value="1"/>
</dbReference>
<keyword evidence="2" id="KW-0813">Transport</keyword>
<accession>A0A0M8PIB3</accession>
<dbReference type="InterPro" id="IPR003439">
    <property type="entry name" value="ABC_transporter-like_ATP-bd"/>
</dbReference>
<dbReference type="InterPro" id="IPR050763">
    <property type="entry name" value="ABC_transporter_ATP-binding"/>
</dbReference>
<gene>
    <name evidence="7" type="ORF">Z051_26515</name>
</gene>
<dbReference type="SMART" id="SM00382">
    <property type="entry name" value="AAA"/>
    <property type="match status" value="1"/>
</dbReference>
<dbReference type="InterPro" id="IPR003593">
    <property type="entry name" value="AAA+_ATPase"/>
</dbReference>
<dbReference type="Proteomes" id="UP000037712">
    <property type="component" value="Unassembled WGS sequence"/>
</dbReference>
<sequence>MGAAVEVRGLRKQYGRTVAVADVSFRVEQGEIFGLLGPNGSGKTTTVECVQGLRRPTAGSVEVFGYDAVTEPMRVRRIVGSQLQDSALPDRLRVGEALQLFSTITPGGPPWQHLLEEWGLAERRKAAFGELSGGQKQRLFVALALIADPKLVILDEMTTGLDPAARRIAWDLVAAVRDRGSTVILVTHFMDEAERLCDRLAVLVDGRVIAGGTPADLVAAYQPVKQVHFTAPSDTDLDFVGTVSGVATVDRGPDGTVRVSGTGPLLARVAHALVARGIEPDDLRPELPTLEDAYLALTADHGAGSGSGG</sequence>
<dbReference type="PATRIC" id="fig|1441923.3.peg.5773"/>
<dbReference type="GO" id="GO:0005524">
    <property type="term" value="F:ATP binding"/>
    <property type="evidence" value="ECO:0007669"/>
    <property type="project" value="UniProtKB-KW"/>
</dbReference>
<dbReference type="PROSITE" id="PS50893">
    <property type="entry name" value="ABC_TRANSPORTER_2"/>
    <property type="match status" value="1"/>
</dbReference>
<protein>
    <submittedName>
        <fullName evidence="7">Sulfate ABC transporter ATPase</fullName>
    </submittedName>
</protein>
<proteinExistence type="predicted"/>
<evidence type="ECO:0000313" key="7">
    <source>
        <dbReference type="EMBL" id="KOS53262.1"/>
    </source>
</evidence>
<reference evidence="7 8" key="1">
    <citation type="journal article" date="2015" name="Genome Announc.">
        <title>Draft Genome Sequence of Rhodococcus rhodochrous Strain KG-21, a Soil Isolate from Oil Fields of Krishna-Godavari Basin, India.</title>
        <authorList>
            <person name="Dawar C."/>
            <person name="Aggarwal R.K."/>
        </authorList>
    </citation>
    <scope>NUCLEOTIDE SEQUENCE [LARGE SCALE GENOMIC DNA]</scope>
    <source>
        <strain evidence="7 8">KG-21</strain>
    </source>
</reference>
<dbReference type="GO" id="GO:0046677">
    <property type="term" value="P:response to antibiotic"/>
    <property type="evidence" value="ECO:0007669"/>
    <property type="project" value="UniProtKB-KW"/>
</dbReference>
<organism evidence="7 8">
    <name type="scientific">Rhodococcus rhodochrous KG-21</name>
    <dbReference type="NCBI Taxonomy" id="1441923"/>
    <lineage>
        <taxon>Bacteria</taxon>
        <taxon>Bacillati</taxon>
        <taxon>Actinomycetota</taxon>
        <taxon>Actinomycetes</taxon>
        <taxon>Mycobacteriales</taxon>
        <taxon>Nocardiaceae</taxon>
        <taxon>Rhodococcus</taxon>
    </lineage>
</organism>
<dbReference type="InterPro" id="IPR027417">
    <property type="entry name" value="P-loop_NTPase"/>
</dbReference>
<dbReference type="CDD" id="cd03263">
    <property type="entry name" value="ABC_subfamily_A"/>
    <property type="match status" value="1"/>
</dbReference>
<dbReference type="PANTHER" id="PTHR42711">
    <property type="entry name" value="ABC TRANSPORTER ATP-BINDING PROTEIN"/>
    <property type="match status" value="1"/>
</dbReference>
<dbReference type="RefSeq" id="WP_054375230.1">
    <property type="nucleotide sequence ID" value="NZ_AZYO01000137.1"/>
</dbReference>
<dbReference type="GO" id="GO:0016887">
    <property type="term" value="F:ATP hydrolysis activity"/>
    <property type="evidence" value="ECO:0007669"/>
    <property type="project" value="InterPro"/>
</dbReference>
<dbReference type="PANTHER" id="PTHR42711:SF16">
    <property type="entry name" value="ABC TRANSPORTER ATP-BINDING PROTEIN"/>
    <property type="match status" value="1"/>
</dbReference>
<dbReference type="Pfam" id="PF00005">
    <property type="entry name" value="ABC_tran"/>
    <property type="match status" value="1"/>
</dbReference>
<dbReference type="AlphaFoldDB" id="A0A0M8PIB3"/>
<comment type="caution">
    <text evidence="7">The sequence shown here is derived from an EMBL/GenBank/DDBJ whole genome shotgun (WGS) entry which is preliminary data.</text>
</comment>
<evidence type="ECO:0000259" key="6">
    <source>
        <dbReference type="PROSITE" id="PS50893"/>
    </source>
</evidence>
<evidence type="ECO:0000256" key="5">
    <source>
        <dbReference type="ARBA" id="ARBA00023251"/>
    </source>
</evidence>
<dbReference type="SUPFAM" id="SSF52540">
    <property type="entry name" value="P-loop containing nucleoside triphosphate hydrolases"/>
    <property type="match status" value="1"/>
</dbReference>
<dbReference type="PROSITE" id="PS00211">
    <property type="entry name" value="ABC_TRANSPORTER_1"/>
    <property type="match status" value="1"/>
</dbReference>
<name>A0A0M8PIB3_RHORH</name>
<keyword evidence="4" id="KW-0067">ATP-binding</keyword>
<keyword evidence="5" id="KW-0046">Antibiotic resistance</keyword>
<evidence type="ECO:0000313" key="8">
    <source>
        <dbReference type="Proteomes" id="UP000037712"/>
    </source>
</evidence>
<keyword evidence="3" id="KW-0547">Nucleotide-binding</keyword>
<evidence type="ECO:0000256" key="2">
    <source>
        <dbReference type="ARBA" id="ARBA00022448"/>
    </source>
</evidence>
<dbReference type="GO" id="GO:0005886">
    <property type="term" value="C:plasma membrane"/>
    <property type="evidence" value="ECO:0007669"/>
    <property type="project" value="UniProtKB-SubCell"/>
</dbReference>
<dbReference type="InterPro" id="IPR017871">
    <property type="entry name" value="ABC_transporter-like_CS"/>
</dbReference>